<proteinExistence type="predicted"/>
<dbReference type="RefSeq" id="WP_189002765.1">
    <property type="nucleotide sequence ID" value="NZ_BMOD01000007.1"/>
</dbReference>
<evidence type="ECO:0000259" key="1">
    <source>
        <dbReference type="PROSITE" id="PS51762"/>
    </source>
</evidence>
<dbReference type="InterPro" id="IPR000757">
    <property type="entry name" value="Beta-glucanase-like"/>
</dbReference>
<reference evidence="3" key="1">
    <citation type="journal article" date="2019" name="Int. J. Syst. Evol. Microbiol.">
        <title>The Global Catalogue of Microorganisms (GCM) 10K type strain sequencing project: providing services to taxonomists for standard genome sequencing and annotation.</title>
        <authorList>
            <consortium name="The Broad Institute Genomics Platform"/>
            <consortium name="The Broad Institute Genome Sequencing Center for Infectious Disease"/>
            <person name="Wu L."/>
            <person name="Ma J."/>
        </authorList>
    </citation>
    <scope>NUCLEOTIDE SEQUENCE [LARGE SCALE GENOMIC DNA]</scope>
    <source>
        <strain evidence="3">JCM 14370</strain>
    </source>
</reference>
<evidence type="ECO:0000313" key="2">
    <source>
        <dbReference type="EMBL" id="GGJ35683.1"/>
    </source>
</evidence>
<dbReference type="Proteomes" id="UP000632222">
    <property type="component" value="Unassembled WGS sequence"/>
</dbReference>
<accession>A0ABQ2D3F4</accession>
<dbReference type="SUPFAM" id="SSF49899">
    <property type="entry name" value="Concanavalin A-like lectins/glucanases"/>
    <property type="match status" value="1"/>
</dbReference>
<dbReference type="EMBL" id="BMOD01000007">
    <property type="protein sequence ID" value="GGJ35683.1"/>
    <property type="molecule type" value="Genomic_DNA"/>
</dbReference>
<comment type="caution">
    <text evidence="2">The sequence shown here is derived from an EMBL/GenBank/DDBJ whole genome shotgun (WGS) entry which is preliminary data.</text>
</comment>
<gene>
    <name evidence="2" type="ORF">GCM10008938_22260</name>
</gene>
<dbReference type="PROSITE" id="PS51762">
    <property type="entry name" value="GH16_2"/>
    <property type="match status" value="1"/>
</dbReference>
<feature type="domain" description="GH16" evidence="1">
    <location>
        <begin position="14"/>
        <end position="309"/>
    </location>
</feature>
<dbReference type="PROSITE" id="PS51257">
    <property type="entry name" value="PROKAR_LIPOPROTEIN"/>
    <property type="match status" value="1"/>
</dbReference>
<dbReference type="Gene3D" id="2.60.120.200">
    <property type="match status" value="1"/>
</dbReference>
<keyword evidence="3" id="KW-1185">Reference proteome</keyword>
<protein>
    <recommendedName>
        <fullName evidence="1">GH16 domain-containing protein</fullName>
    </recommendedName>
</protein>
<name>A0ABQ2D3F4_9DEIO</name>
<organism evidence="2 3">
    <name type="scientific">Deinococcus roseus</name>
    <dbReference type="NCBI Taxonomy" id="392414"/>
    <lineage>
        <taxon>Bacteria</taxon>
        <taxon>Thermotogati</taxon>
        <taxon>Deinococcota</taxon>
        <taxon>Deinococci</taxon>
        <taxon>Deinococcales</taxon>
        <taxon>Deinococcaceae</taxon>
        <taxon>Deinococcus</taxon>
    </lineage>
</organism>
<evidence type="ECO:0000313" key="3">
    <source>
        <dbReference type="Proteomes" id="UP000632222"/>
    </source>
</evidence>
<sequence>MKKSLILSSLVFLVACSNTPNPHNIHKQEDSGTPLDGQTWTGSSFYDNFSFWGYNSNLWQAVDNFNGSPFGCTFSTANAAPDNGAQASGKLNLMLNTSGTRCAELHTRERLAAPGSTIGGTFNLDNVSGTLASIFTFKRWDTGGGAWQEIDIEYIPNWPGATTTSKARYHVAVIYQATSTSDKYMYEGFIDVGTGFTNPNDYTTALFNWDVGSVQWKYGDAVIFTMNKGTPPAESFNYAENGYTVHVYQNNTYGSALNVDPAHFPSDPTYIFMNYWRGDNASGIQSFMGPYTNTLDSTARYGGLFYTRW</sequence>
<dbReference type="InterPro" id="IPR013320">
    <property type="entry name" value="ConA-like_dom_sf"/>
</dbReference>